<dbReference type="RefSeq" id="WP_145116681.1">
    <property type="nucleotide sequence ID" value="NZ_CP036349.1"/>
</dbReference>
<dbReference type="SUPFAM" id="SSF52540">
    <property type="entry name" value="P-loop containing nucleoside triphosphate hydrolases"/>
    <property type="match status" value="1"/>
</dbReference>
<name>A0A518KEL7_9BACT</name>
<feature type="binding site" evidence="5">
    <location>
        <begin position="57"/>
        <end position="59"/>
    </location>
    <ligand>
        <name>AMP</name>
        <dbReference type="ChEBI" id="CHEBI:456215"/>
    </ligand>
</feature>
<dbReference type="NCBIfam" id="NF011100">
    <property type="entry name" value="PRK14527.1"/>
    <property type="match status" value="1"/>
</dbReference>
<accession>A0A518KEL7</accession>
<dbReference type="GO" id="GO:0004017">
    <property type="term" value="F:AMP kinase activity"/>
    <property type="evidence" value="ECO:0007669"/>
    <property type="project" value="UniProtKB-UniRule"/>
</dbReference>
<keyword evidence="9" id="KW-1185">Reference proteome</keyword>
<evidence type="ECO:0000256" key="6">
    <source>
        <dbReference type="RuleBase" id="RU003330"/>
    </source>
</evidence>
<evidence type="ECO:0000256" key="3">
    <source>
        <dbReference type="ARBA" id="ARBA00022741"/>
    </source>
</evidence>
<protein>
    <recommendedName>
        <fullName evidence="5 7">Adenylate kinase</fullName>
        <shortName evidence="5">AK</shortName>
        <ecNumber evidence="5 7">2.7.4.3</ecNumber>
    </recommendedName>
    <alternativeName>
        <fullName evidence="5">ATP-AMP transphosphorylase</fullName>
    </alternativeName>
    <alternativeName>
        <fullName evidence="5">ATP:AMP phosphotransferase</fullName>
    </alternativeName>
    <alternativeName>
        <fullName evidence="5">Adenylate monophosphate kinase</fullName>
    </alternativeName>
</protein>
<dbReference type="EC" id="2.7.4.3" evidence="5 7"/>
<keyword evidence="1 5" id="KW-0808">Transferase</keyword>
<feature type="binding site" evidence="5">
    <location>
        <position position="129"/>
    </location>
    <ligand>
        <name>AMP</name>
        <dbReference type="ChEBI" id="CHEBI:456215"/>
    </ligand>
</feature>
<dbReference type="InterPro" id="IPR027417">
    <property type="entry name" value="P-loop_NTPase"/>
</dbReference>
<evidence type="ECO:0000256" key="4">
    <source>
        <dbReference type="ARBA" id="ARBA00022777"/>
    </source>
</evidence>
<dbReference type="GO" id="GO:0044209">
    <property type="term" value="P:AMP salvage"/>
    <property type="evidence" value="ECO:0007669"/>
    <property type="project" value="UniProtKB-UniRule"/>
</dbReference>
<feature type="binding site" evidence="5">
    <location>
        <position position="36"/>
    </location>
    <ligand>
        <name>AMP</name>
        <dbReference type="ChEBI" id="CHEBI:456215"/>
    </ligand>
</feature>
<dbReference type="NCBIfam" id="NF011105">
    <property type="entry name" value="PRK14532.1"/>
    <property type="match status" value="1"/>
</dbReference>
<sequence length="191" mass="20938">MRVVFIGPPGAGKGTQAVRVAEHLGVKQLSTGDVLRQARDRHEPIGLEAGKYLDKGHLVPDAMVVAIVSDRLAKDDCAKGYLFDGFPRTLGQAEALDDLLVDCGAPLDAAIEFVVPEDELFNRLHDRGRSDDSEATIRERLRHYAVLTAPLAEYYDNRGVLRCVDAVGTPDEVFKRVCDALDDIRAKAAKR</sequence>
<reference evidence="8 9" key="1">
    <citation type="submission" date="2019-02" db="EMBL/GenBank/DDBJ databases">
        <title>Deep-cultivation of Planctomycetes and their phenomic and genomic characterization uncovers novel biology.</title>
        <authorList>
            <person name="Wiegand S."/>
            <person name="Jogler M."/>
            <person name="Boedeker C."/>
            <person name="Pinto D."/>
            <person name="Vollmers J."/>
            <person name="Rivas-Marin E."/>
            <person name="Kohn T."/>
            <person name="Peeters S.H."/>
            <person name="Heuer A."/>
            <person name="Rast P."/>
            <person name="Oberbeckmann S."/>
            <person name="Bunk B."/>
            <person name="Jeske O."/>
            <person name="Meyerdierks A."/>
            <person name="Storesund J.E."/>
            <person name="Kallscheuer N."/>
            <person name="Luecker S."/>
            <person name="Lage O.M."/>
            <person name="Pohl T."/>
            <person name="Merkel B.J."/>
            <person name="Hornburger P."/>
            <person name="Mueller R.-W."/>
            <person name="Bruemmer F."/>
            <person name="Labrenz M."/>
            <person name="Spormann A.M."/>
            <person name="Op den Camp H."/>
            <person name="Overmann J."/>
            <person name="Amann R."/>
            <person name="Jetten M.S.M."/>
            <person name="Mascher T."/>
            <person name="Medema M.H."/>
            <person name="Devos D.P."/>
            <person name="Kaster A.-K."/>
            <person name="Ovreas L."/>
            <person name="Rohde M."/>
            <person name="Galperin M.Y."/>
            <person name="Jogler C."/>
        </authorList>
    </citation>
    <scope>NUCLEOTIDE SEQUENCE [LARGE SCALE GENOMIC DNA]</scope>
    <source>
        <strain evidence="8 9">Spa11</strain>
    </source>
</reference>
<dbReference type="AlphaFoldDB" id="A0A518KEL7"/>
<dbReference type="Proteomes" id="UP000316426">
    <property type="component" value="Chromosome"/>
</dbReference>
<comment type="subcellular location">
    <subcellularLocation>
        <location evidence="5 7">Cytoplasm</location>
    </subcellularLocation>
</comment>
<evidence type="ECO:0000256" key="2">
    <source>
        <dbReference type="ARBA" id="ARBA00022727"/>
    </source>
</evidence>
<dbReference type="UniPathway" id="UPA00588">
    <property type="reaction ID" value="UER00649"/>
</dbReference>
<organism evidence="8 9">
    <name type="scientific">Botrimarina mediterranea</name>
    <dbReference type="NCBI Taxonomy" id="2528022"/>
    <lineage>
        <taxon>Bacteria</taxon>
        <taxon>Pseudomonadati</taxon>
        <taxon>Planctomycetota</taxon>
        <taxon>Planctomycetia</taxon>
        <taxon>Pirellulales</taxon>
        <taxon>Lacipirellulaceae</taxon>
        <taxon>Botrimarina</taxon>
    </lineage>
</organism>
<keyword evidence="3 5" id="KW-0547">Nucleotide-binding</keyword>
<comment type="similarity">
    <text evidence="5 6">Belongs to the adenylate kinase family.</text>
</comment>
<comment type="pathway">
    <text evidence="5">Purine metabolism; AMP biosynthesis via salvage pathway; AMP from ADP: step 1/1.</text>
</comment>
<keyword evidence="5" id="KW-0963">Cytoplasm</keyword>
<comment type="catalytic activity">
    <reaction evidence="5 7">
        <text>AMP + ATP = 2 ADP</text>
        <dbReference type="Rhea" id="RHEA:12973"/>
        <dbReference type="ChEBI" id="CHEBI:30616"/>
        <dbReference type="ChEBI" id="CHEBI:456215"/>
        <dbReference type="ChEBI" id="CHEBI:456216"/>
        <dbReference type="EC" id="2.7.4.3"/>
    </reaction>
</comment>
<feature type="binding site" evidence="5">
    <location>
        <position position="92"/>
    </location>
    <ligand>
        <name>AMP</name>
        <dbReference type="ChEBI" id="CHEBI:456215"/>
    </ligand>
</feature>
<feature type="binding site" evidence="5">
    <location>
        <position position="127"/>
    </location>
    <ligand>
        <name>ATP</name>
        <dbReference type="ChEBI" id="CHEBI:30616"/>
    </ligand>
</feature>
<evidence type="ECO:0000256" key="1">
    <source>
        <dbReference type="ARBA" id="ARBA00022679"/>
    </source>
</evidence>
<dbReference type="EMBL" id="CP036349">
    <property type="protein sequence ID" value="QDV76223.1"/>
    <property type="molecule type" value="Genomic_DNA"/>
</dbReference>
<keyword evidence="2 5" id="KW-0545">Nucleotide biosynthesis</keyword>
<comment type="subunit">
    <text evidence="5 7">Monomer.</text>
</comment>
<dbReference type="PROSITE" id="PS00113">
    <property type="entry name" value="ADENYLATE_KINASE"/>
    <property type="match status" value="1"/>
</dbReference>
<keyword evidence="5 7" id="KW-0067">ATP-binding</keyword>
<dbReference type="PRINTS" id="PR00094">
    <property type="entry name" value="ADENYLTKNASE"/>
</dbReference>
<dbReference type="PANTHER" id="PTHR23359">
    <property type="entry name" value="NUCLEOTIDE KINASE"/>
    <property type="match status" value="1"/>
</dbReference>
<feature type="binding site" evidence="5">
    <location>
        <position position="140"/>
    </location>
    <ligand>
        <name>AMP</name>
        <dbReference type="ChEBI" id="CHEBI:456215"/>
    </ligand>
</feature>
<dbReference type="HAMAP" id="MF_00235">
    <property type="entry name" value="Adenylate_kinase_Adk"/>
    <property type="match status" value="1"/>
</dbReference>
<feature type="binding site" evidence="5">
    <location>
        <position position="31"/>
    </location>
    <ligand>
        <name>AMP</name>
        <dbReference type="ChEBI" id="CHEBI:456215"/>
    </ligand>
</feature>
<dbReference type="Gene3D" id="3.40.50.300">
    <property type="entry name" value="P-loop containing nucleotide triphosphate hydrolases"/>
    <property type="match status" value="1"/>
</dbReference>
<feature type="binding site" evidence="5">
    <location>
        <begin position="85"/>
        <end position="88"/>
    </location>
    <ligand>
        <name>AMP</name>
        <dbReference type="ChEBI" id="CHEBI:456215"/>
    </ligand>
</feature>
<evidence type="ECO:0000313" key="9">
    <source>
        <dbReference type="Proteomes" id="UP000316426"/>
    </source>
</evidence>
<dbReference type="CDD" id="cd01428">
    <property type="entry name" value="ADK"/>
    <property type="match status" value="1"/>
</dbReference>
<comment type="domain">
    <text evidence="5">Consists of three domains, a large central CORE domain and two small peripheral domains, NMPbind and LID, which undergo movements during catalysis. The LID domain closes over the site of phosphoryl transfer upon ATP binding. Assembling and dissambling the active center during each catalytic cycle provides an effective means to prevent ATP hydrolysis.</text>
</comment>
<evidence type="ECO:0000313" key="8">
    <source>
        <dbReference type="EMBL" id="QDV76223.1"/>
    </source>
</evidence>
<dbReference type="KEGG" id="bmei:Spa11_44480"/>
<feature type="binding site" evidence="5">
    <location>
        <position position="168"/>
    </location>
    <ligand>
        <name>ATP</name>
        <dbReference type="ChEBI" id="CHEBI:30616"/>
    </ligand>
</feature>
<keyword evidence="4 5" id="KW-0418">Kinase</keyword>
<dbReference type="GO" id="GO:0005737">
    <property type="term" value="C:cytoplasm"/>
    <property type="evidence" value="ECO:0007669"/>
    <property type="project" value="UniProtKB-SubCell"/>
</dbReference>
<evidence type="ECO:0000256" key="7">
    <source>
        <dbReference type="RuleBase" id="RU003331"/>
    </source>
</evidence>
<proteinExistence type="inferred from homology"/>
<feature type="binding site" evidence="5">
    <location>
        <begin position="10"/>
        <end position="15"/>
    </location>
    <ligand>
        <name>ATP</name>
        <dbReference type="ChEBI" id="CHEBI:30616"/>
    </ligand>
</feature>
<dbReference type="NCBIfam" id="NF001381">
    <property type="entry name" value="PRK00279.1-3"/>
    <property type="match status" value="1"/>
</dbReference>
<feature type="region of interest" description="NMP" evidence="5">
    <location>
        <begin position="30"/>
        <end position="59"/>
    </location>
</feature>
<comment type="caution">
    <text evidence="5">Lacks conserved residue(s) required for the propagation of feature annotation.</text>
</comment>
<dbReference type="NCBIfam" id="NF011104">
    <property type="entry name" value="PRK14531.1"/>
    <property type="match status" value="1"/>
</dbReference>
<dbReference type="Pfam" id="PF00406">
    <property type="entry name" value="ADK"/>
    <property type="match status" value="1"/>
</dbReference>
<dbReference type="InterPro" id="IPR033690">
    <property type="entry name" value="Adenylat_kinase_CS"/>
</dbReference>
<dbReference type="GO" id="GO:0005524">
    <property type="term" value="F:ATP binding"/>
    <property type="evidence" value="ECO:0007669"/>
    <property type="project" value="UniProtKB-UniRule"/>
</dbReference>
<gene>
    <name evidence="5 8" type="primary">adk</name>
    <name evidence="8" type="ORF">Spa11_44480</name>
</gene>
<dbReference type="InterPro" id="IPR000850">
    <property type="entry name" value="Adenylat/UMP-CMP_kin"/>
</dbReference>
<evidence type="ECO:0000256" key="5">
    <source>
        <dbReference type="HAMAP-Rule" id="MF_00235"/>
    </source>
</evidence>
<comment type="function">
    <text evidence="5">Catalyzes the reversible transfer of the terminal phosphate group between ATP and AMP. Plays an important role in cellular energy homeostasis and in adenine nucleotide metabolism.</text>
</comment>